<evidence type="ECO:0000313" key="4">
    <source>
        <dbReference type="Proteomes" id="UP000220840"/>
    </source>
</evidence>
<sequence>MKTIIMYYTLGGTSKKEAERIASENENVVICEVQQKKKYNIFTAFILGCPKAMKRQVVEIKDVQYDLSDFDRIIFVAPIWAGFPVPAFNAMVNLLPAGKEVEIFMCSGGGEAPKSEEGTKKMIQDKNCKLIAYHNIKVSK</sequence>
<evidence type="ECO:0000313" key="2">
    <source>
        <dbReference type="EMBL" id="PEG30349.1"/>
    </source>
</evidence>
<accession>A0A2A7MFI0</accession>
<dbReference type="InterPro" id="IPR029039">
    <property type="entry name" value="Flavoprotein-like_sf"/>
</dbReference>
<dbReference type="Proteomes" id="UP000789738">
    <property type="component" value="Unassembled WGS sequence"/>
</dbReference>
<dbReference type="GeneID" id="68876665"/>
<dbReference type="Gene3D" id="3.40.50.360">
    <property type="match status" value="1"/>
</dbReference>
<reference evidence="2 4" key="1">
    <citation type="submission" date="2017-10" db="EMBL/GenBank/DDBJ databases">
        <title>Effective Description of Clostridium neonatale sp. nov. linked to necrotizing enterocolitis in neonates and a clarification of species assignable to the genus Clostridium (Prazmowski 1880) emend. Lawson and Rainey 2016.</title>
        <authorList>
            <person name="Bernard K."/>
            <person name="Burdz T."/>
            <person name="Wiebe D."/>
            <person name="Balcewich B."/>
            <person name="Alfa M."/>
            <person name="Bernier A.-M."/>
        </authorList>
    </citation>
    <scope>NUCLEOTIDE SEQUENCE [LARGE SCALE GENOMIC DNA]</scope>
    <source>
        <strain evidence="2 4">LCDC99A005</strain>
    </source>
</reference>
<evidence type="ECO:0000313" key="5">
    <source>
        <dbReference type="Proteomes" id="UP000431451"/>
    </source>
</evidence>
<dbReference type="OrthoDB" id="9806505at2"/>
<dbReference type="RefSeq" id="WP_058294521.1">
    <property type="nucleotide sequence ID" value="NZ_CAKJVD010000043.1"/>
</dbReference>
<dbReference type="AlphaFoldDB" id="A0A2A7MFI0"/>
<dbReference type="EMBL" id="PDCJ01000001">
    <property type="protein sequence ID" value="PEG30349.1"/>
    <property type="molecule type" value="Genomic_DNA"/>
</dbReference>
<protein>
    <recommendedName>
        <fullName evidence="6">Flavodoxin</fullName>
    </recommendedName>
</protein>
<evidence type="ECO:0000313" key="3">
    <source>
        <dbReference type="EMBL" id="VCT83720.1"/>
    </source>
</evidence>
<dbReference type="EMBL" id="CAKJVE010000004">
    <property type="protein sequence ID" value="CAG9709595.1"/>
    <property type="molecule type" value="Genomic_DNA"/>
</dbReference>
<dbReference type="EMBL" id="UWJD01000001">
    <property type="protein sequence ID" value="VCT83720.1"/>
    <property type="molecule type" value="Genomic_DNA"/>
</dbReference>
<proteinExistence type="predicted"/>
<gene>
    <name evidence="1" type="ORF">CNEO_44287</name>
    <name evidence="3" type="ORF">CNEONATNEC25_01317</name>
    <name evidence="2" type="ORF">CQ394_01070</name>
</gene>
<dbReference type="Proteomes" id="UP000431451">
    <property type="component" value="Unassembled WGS sequence"/>
</dbReference>
<name>A0A2A7MFI0_9CLOT</name>
<organism evidence="2 4">
    <name type="scientific">Clostridium neonatale</name>
    <dbReference type="NCBI Taxonomy" id="137838"/>
    <lineage>
        <taxon>Bacteria</taxon>
        <taxon>Bacillati</taxon>
        <taxon>Bacillota</taxon>
        <taxon>Clostridia</taxon>
        <taxon>Eubacteriales</taxon>
        <taxon>Clostridiaceae</taxon>
        <taxon>Clostridium</taxon>
    </lineage>
</organism>
<evidence type="ECO:0000313" key="1">
    <source>
        <dbReference type="EMBL" id="CAG9709595.1"/>
    </source>
</evidence>
<dbReference type="SUPFAM" id="SSF52218">
    <property type="entry name" value="Flavoproteins"/>
    <property type="match status" value="1"/>
</dbReference>
<dbReference type="STRING" id="137838.GCA_001458595_01655"/>
<evidence type="ECO:0008006" key="6">
    <source>
        <dbReference type="Google" id="ProtNLM"/>
    </source>
</evidence>
<keyword evidence="4" id="KW-1185">Reference proteome</keyword>
<dbReference type="Proteomes" id="UP000220840">
    <property type="component" value="Unassembled WGS sequence"/>
</dbReference>
<reference evidence="1" key="3">
    <citation type="submission" date="2021-10" db="EMBL/GenBank/DDBJ databases">
        <authorList>
            <person name="Mesa V."/>
        </authorList>
    </citation>
    <scope>NUCLEOTIDE SEQUENCE</scope>
    <source>
        <strain evidence="1">CC3_PB</strain>
    </source>
</reference>
<reference evidence="3 5" key="2">
    <citation type="submission" date="2018-06" db="EMBL/GenBank/DDBJ databases">
        <authorList>
            <consortium name="IHU Genomes"/>
        </authorList>
    </citation>
    <scope>NUCLEOTIDE SEQUENCE [LARGE SCALE GENOMIC DNA]</scope>
    <source>
        <strain evidence="3 5">NEC25</strain>
    </source>
</reference>